<proteinExistence type="predicted"/>
<keyword evidence="2" id="KW-1185">Reference proteome</keyword>
<dbReference type="WBParaSite" id="Hba_05563">
    <property type="protein sequence ID" value="Hba_05563"/>
    <property type="gene ID" value="Hba_05563"/>
</dbReference>
<sequence>MVLEEECEKDDELGSSKQDEADSGLSGVEGGQQLDTGRRDACCSPVRHFPAAQSSRTSGGRSKMQQRRHAGTASGQLMGSRKHSSGISVHDVPSISSDSEADGGERLFMPSRRQRTSSIEYDGEPEPSDTDVAN</sequence>
<evidence type="ECO:0000313" key="2">
    <source>
        <dbReference type="Proteomes" id="UP000095283"/>
    </source>
</evidence>
<feature type="region of interest" description="Disordered" evidence="1">
    <location>
        <begin position="1"/>
        <end position="134"/>
    </location>
</feature>
<name>A0A1I7WKJ3_HETBA</name>
<dbReference type="AlphaFoldDB" id="A0A1I7WKJ3"/>
<reference evidence="3" key="1">
    <citation type="submission" date="2016-11" db="UniProtKB">
        <authorList>
            <consortium name="WormBaseParasite"/>
        </authorList>
    </citation>
    <scope>IDENTIFICATION</scope>
</reference>
<evidence type="ECO:0000256" key="1">
    <source>
        <dbReference type="SAM" id="MobiDB-lite"/>
    </source>
</evidence>
<feature type="compositionally biased region" description="Acidic residues" evidence="1">
    <location>
        <begin position="121"/>
        <end position="134"/>
    </location>
</feature>
<dbReference type="Proteomes" id="UP000095283">
    <property type="component" value="Unplaced"/>
</dbReference>
<accession>A0A1I7WKJ3</accession>
<feature type="compositionally biased region" description="Acidic residues" evidence="1">
    <location>
        <begin position="1"/>
        <end position="11"/>
    </location>
</feature>
<organism evidence="2 3">
    <name type="scientific">Heterorhabditis bacteriophora</name>
    <name type="common">Entomopathogenic nematode worm</name>
    <dbReference type="NCBI Taxonomy" id="37862"/>
    <lineage>
        <taxon>Eukaryota</taxon>
        <taxon>Metazoa</taxon>
        <taxon>Ecdysozoa</taxon>
        <taxon>Nematoda</taxon>
        <taxon>Chromadorea</taxon>
        <taxon>Rhabditida</taxon>
        <taxon>Rhabditina</taxon>
        <taxon>Rhabditomorpha</taxon>
        <taxon>Strongyloidea</taxon>
        <taxon>Heterorhabditidae</taxon>
        <taxon>Heterorhabditis</taxon>
    </lineage>
</organism>
<evidence type="ECO:0000313" key="3">
    <source>
        <dbReference type="WBParaSite" id="Hba_05563"/>
    </source>
</evidence>
<protein>
    <submittedName>
        <fullName evidence="3">Uncharacterized protein</fullName>
    </submittedName>
</protein>